<proteinExistence type="predicted"/>
<organism evidence="2 3">
    <name type="scientific">Phocaeicola vulgatus</name>
    <name type="common">Bacteroides vulgatus</name>
    <dbReference type="NCBI Taxonomy" id="821"/>
    <lineage>
        <taxon>Bacteria</taxon>
        <taxon>Pseudomonadati</taxon>
        <taxon>Bacteroidota</taxon>
        <taxon>Bacteroidia</taxon>
        <taxon>Bacteroidales</taxon>
        <taxon>Bacteroidaceae</taxon>
        <taxon>Phocaeicola</taxon>
    </lineage>
</organism>
<feature type="non-terminal residue" evidence="2">
    <location>
        <position position="1"/>
    </location>
</feature>
<dbReference type="AlphaFoldDB" id="A0A3E4VZ22"/>
<dbReference type="EMBL" id="QSTG01000108">
    <property type="protein sequence ID" value="RGM35214.1"/>
    <property type="molecule type" value="Genomic_DNA"/>
</dbReference>
<accession>A0A3E4VZ22</accession>
<evidence type="ECO:0000313" key="3">
    <source>
        <dbReference type="Proteomes" id="UP000261003"/>
    </source>
</evidence>
<dbReference type="Proteomes" id="UP000261003">
    <property type="component" value="Unassembled WGS sequence"/>
</dbReference>
<comment type="caution">
    <text evidence="2">The sequence shown here is derived from an EMBL/GenBank/DDBJ whole genome shotgun (WGS) entry which is preliminary data.</text>
</comment>
<feature type="coiled-coil region" evidence="1">
    <location>
        <begin position="4"/>
        <end position="88"/>
    </location>
</feature>
<reference evidence="2 3" key="1">
    <citation type="submission" date="2018-08" db="EMBL/GenBank/DDBJ databases">
        <title>A genome reference for cultivated species of the human gut microbiota.</title>
        <authorList>
            <person name="Zou Y."/>
            <person name="Xue W."/>
            <person name="Luo G."/>
        </authorList>
    </citation>
    <scope>NUCLEOTIDE SEQUENCE [LARGE SCALE GENOMIC DNA]</scope>
    <source>
        <strain evidence="2 3">OM08-13BH</strain>
    </source>
</reference>
<evidence type="ECO:0000313" key="2">
    <source>
        <dbReference type="EMBL" id="RGM35214.1"/>
    </source>
</evidence>
<gene>
    <name evidence="2" type="ORF">DXC16_24635</name>
</gene>
<name>A0A3E4VZ22_PHOVU</name>
<evidence type="ECO:0000256" key="1">
    <source>
        <dbReference type="SAM" id="Coils"/>
    </source>
</evidence>
<protein>
    <submittedName>
        <fullName evidence="2">Mobilization protein</fullName>
    </submittedName>
</protein>
<sequence length="226" mass="26221">QENIETLLGLEEEAQKKLKKVKGEIDVQKMKGAAVNATTAIADGVSSLLGGSKVKKLEAENEGLKQDIANLQRQVQAEQREQTKMEHRHNSEINKINRSYQQKIAGYNNRLKQIDTYFPIVTELLPIAEQCREVGFTEELTRRIVTLQPVEFKGRLYSKEHREKFRTDHSTATVERNPQEKGKFRLCIDGMPILEWFRMKFQELKEKLSVIHTQKEEDTPKRGFRL</sequence>
<keyword evidence="1" id="KW-0175">Coiled coil</keyword>